<organism evidence="3">
    <name type="scientific">viral metagenome</name>
    <dbReference type="NCBI Taxonomy" id="1070528"/>
    <lineage>
        <taxon>unclassified sequences</taxon>
        <taxon>metagenomes</taxon>
        <taxon>organismal metagenomes</taxon>
    </lineage>
</organism>
<keyword evidence="2" id="KW-0472">Membrane</keyword>
<evidence type="ECO:0000256" key="2">
    <source>
        <dbReference type="SAM" id="Phobius"/>
    </source>
</evidence>
<keyword evidence="2" id="KW-1133">Transmembrane helix</keyword>
<dbReference type="EMBL" id="MN740949">
    <property type="protein sequence ID" value="QHU19415.1"/>
    <property type="molecule type" value="Genomic_DNA"/>
</dbReference>
<feature type="region of interest" description="Disordered" evidence="1">
    <location>
        <begin position="357"/>
        <end position="381"/>
    </location>
</feature>
<protein>
    <submittedName>
        <fullName evidence="3">Uncharacterized protein</fullName>
    </submittedName>
</protein>
<keyword evidence="2" id="KW-0812">Transmembrane</keyword>
<sequence>MSKRNDKIKNNKEKDITVRNKAIISNYMLQIKKDSSYFPKTEIIEYIIKNYQEDLIKEYELNDIFAMPSDLFLPEKVFNISSNFQKKSEMSLDKLLAYSLYITNSSIFKQNKGYSYFDTQFKRQIYMDILRTVIYLNNNLLPKDQIIVEDDYNKTVNNFNLFIMKTMENNKTLIKMNTVLKIDLLMCQNIINFFSNALIIFVNNKVNPEFSNQTSVNKDISLFLTDKEQYILINYRCKIIITYDNELNPEYDCGNCNLSLKIDLKNDTYSLENFNLNYNVDNCIPPYYQNNIINSEESRLSKFKKDASKFKKDASKFVSNNKGTIAAGVASTGLISVGALYLAGILGGKTKKKNFKRKKTKKNNFKYKKTKTKTKTKTKNL</sequence>
<feature type="transmembrane region" description="Helical" evidence="2">
    <location>
        <begin position="325"/>
        <end position="348"/>
    </location>
</feature>
<dbReference type="AlphaFoldDB" id="A0A6C0KN41"/>
<accession>A0A6C0KN41</accession>
<name>A0A6C0KN41_9ZZZZ</name>
<reference evidence="3" key="1">
    <citation type="journal article" date="2020" name="Nature">
        <title>Giant virus diversity and host interactions through global metagenomics.</title>
        <authorList>
            <person name="Schulz F."/>
            <person name="Roux S."/>
            <person name="Paez-Espino D."/>
            <person name="Jungbluth S."/>
            <person name="Walsh D.A."/>
            <person name="Denef V.J."/>
            <person name="McMahon K.D."/>
            <person name="Konstantinidis K.T."/>
            <person name="Eloe-Fadrosh E.A."/>
            <person name="Kyrpides N.C."/>
            <person name="Woyke T."/>
        </authorList>
    </citation>
    <scope>NUCLEOTIDE SEQUENCE</scope>
    <source>
        <strain evidence="3">GVMAG-S-3300013014-104</strain>
    </source>
</reference>
<evidence type="ECO:0000313" key="3">
    <source>
        <dbReference type="EMBL" id="QHU19415.1"/>
    </source>
</evidence>
<evidence type="ECO:0000256" key="1">
    <source>
        <dbReference type="SAM" id="MobiDB-lite"/>
    </source>
</evidence>
<proteinExistence type="predicted"/>